<keyword evidence="3" id="KW-0862">Zinc</keyword>
<keyword evidence="6" id="KW-0175">Coiled coil</keyword>
<dbReference type="SUPFAM" id="SSF50729">
    <property type="entry name" value="PH domain-like"/>
    <property type="match status" value="1"/>
</dbReference>
<evidence type="ECO:0000313" key="10">
    <source>
        <dbReference type="Proteomes" id="UP000887563"/>
    </source>
</evidence>
<dbReference type="GO" id="GO:0046872">
    <property type="term" value="F:metal ion binding"/>
    <property type="evidence" value="ECO:0007669"/>
    <property type="project" value="UniProtKB-KW"/>
</dbReference>
<evidence type="ECO:0000256" key="3">
    <source>
        <dbReference type="ARBA" id="ARBA00022833"/>
    </source>
</evidence>
<dbReference type="Pfam" id="PF00780">
    <property type="entry name" value="CNH"/>
    <property type="match status" value="1"/>
</dbReference>
<dbReference type="SMART" id="SM00233">
    <property type="entry name" value="PH"/>
    <property type="match status" value="1"/>
</dbReference>
<evidence type="ECO:0000256" key="1">
    <source>
        <dbReference type="ARBA" id="ARBA00022553"/>
    </source>
</evidence>
<feature type="coiled-coil region" evidence="6">
    <location>
        <begin position="11"/>
        <end position="108"/>
    </location>
</feature>
<dbReference type="WBParaSite" id="Minc3s05660g38606">
    <property type="protein sequence ID" value="Minc3s05660g38606"/>
    <property type="gene ID" value="Minc3s05660g38606"/>
</dbReference>
<protein>
    <submittedName>
        <fullName evidence="11">Protein kinase C</fullName>
    </submittedName>
</protein>
<dbReference type="SMART" id="SM00109">
    <property type="entry name" value="C1"/>
    <property type="match status" value="1"/>
</dbReference>
<dbReference type="Proteomes" id="UP000887563">
    <property type="component" value="Unplaced"/>
</dbReference>
<proteinExistence type="predicted"/>
<dbReference type="PROSITE" id="PS50219">
    <property type="entry name" value="CNH"/>
    <property type="match status" value="1"/>
</dbReference>
<dbReference type="InterPro" id="IPR002219">
    <property type="entry name" value="PKC_DAG/PE"/>
</dbReference>
<name>A0A914NG59_MELIC</name>
<dbReference type="GO" id="GO:0004674">
    <property type="term" value="F:protein serine/threonine kinase activity"/>
    <property type="evidence" value="ECO:0007669"/>
    <property type="project" value="UniProtKB-EC"/>
</dbReference>
<dbReference type="GO" id="GO:0031032">
    <property type="term" value="P:actomyosin structure organization"/>
    <property type="evidence" value="ECO:0007669"/>
    <property type="project" value="TreeGrafter"/>
</dbReference>
<dbReference type="Gene3D" id="3.30.60.20">
    <property type="match status" value="1"/>
</dbReference>
<comment type="catalytic activity">
    <reaction evidence="4">
        <text>L-threonyl-[protein] + ATP = O-phospho-L-threonyl-[protein] + ADP + H(+)</text>
        <dbReference type="Rhea" id="RHEA:46608"/>
        <dbReference type="Rhea" id="RHEA-COMP:11060"/>
        <dbReference type="Rhea" id="RHEA-COMP:11605"/>
        <dbReference type="ChEBI" id="CHEBI:15378"/>
        <dbReference type="ChEBI" id="CHEBI:30013"/>
        <dbReference type="ChEBI" id="CHEBI:30616"/>
        <dbReference type="ChEBI" id="CHEBI:61977"/>
        <dbReference type="ChEBI" id="CHEBI:456216"/>
        <dbReference type="EC" id="2.7.11.1"/>
    </reaction>
</comment>
<evidence type="ECO:0000256" key="2">
    <source>
        <dbReference type="ARBA" id="ARBA00022723"/>
    </source>
</evidence>
<keyword evidence="10" id="KW-1185">Reference proteome</keyword>
<dbReference type="SMART" id="SM00036">
    <property type="entry name" value="CNH"/>
    <property type="match status" value="1"/>
</dbReference>
<dbReference type="Gene3D" id="2.30.29.30">
    <property type="entry name" value="Pleckstrin-homology domain (PH domain)/Phosphotyrosine-binding domain (PTB)"/>
    <property type="match status" value="1"/>
</dbReference>
<dbReference type="AlphaFoldDB" id="A0A914NG59"/>
<feature type="coiled-coil region" evidence="6">
    <location>
        <begin position="142"/>
        <end position="232"/>
    </location>
</feature>
<accession>A0A914NG59</accession>
<feature type="domain" description="PH" evidence="7">
    <location>
        <begin position="375"/>
        <end position="491"/>
    </location>
</feature>
<dbReference type="InterPro" id="IPR046349">
    <property type="entry name" value="C1-like_sf"/>
</dbReference>
<evidence type="ECO:0000256" key="5">
    <source>
        <dbReference type="ARBA" id="ARBA00048679"/>
    </source>
</evidence>
<evidence type="ECO:0000313" key="11">
    <source>
        <dbReference type="WBParaSite" id="Minc3s05660g38606"/>
    </source>
</evidence>
<dbReference type="InterPro" id="IPR001180">
    <property type="entry name" value="CNH_dom"/>
</dbReference>
<dbReference type="PROSITE" id="PS50081">
    <property type="entry name" value="ZF_DAG_PE_2"/>
    <property type="match status" value="1"/>
</dbReference>
<dbReference type="PROSITE" id="PS50003">
    <property type="entry name" value="PH_DOMAIN"/>
    <property type="match status" value="1"/>
</dbReference>
<organism evidence="10 11">
    <name type="scientific">Meloidogyne incognita</name>
    <name type="common">Southern root-knot nematode worm</name>
    <name type="synonym">Oxyuris incognita</name>
    <dbReference type="NCBI Taxonomy" id="6306"/>
    <lineage>
        <taxon>Eukaryota</taxon>
        <taxon>Metazoa</taxon>
        <taxon>Ecdysozoa</taxon>
        <taxon>Nematoda</taxon>
        <taxon>Chromadorea</taxon>
        <taxon>Rhabditida</taxon>
        <taxon>Tylenchina</taxon>
        <taxon>Tylenchomorpha</taxon>
        <taxon>Tylenchoidea</taxon>
        <taxon>Meloidogynidae</taxon>
        <taxon>Meloidogyninae</taxon>
        <taxon>Meloidogyne</taxon>
        <taxon>Meloidogyne incognita group</taxon>
    </lineage>
</organism>
<sequence>MQKGAKSADDIRSLEQQLNQMKELQTSTQLELEEIRKRELALINENTLLRQNFAECLQKAENFRDQFKASNEENDKIKLELKIAEENKVSLEDKLQEALSDLEQKSKLVAYLQSVMQPKQMQKLPRPRPSLLSSESDYISEIESEYKQCQQLEQQRDELKNDLELKRRVLAETQNNQIIEEDEIVPLINVRRSIRDQQSCEYKQCQQLEQQRDELKNDLELKRRVLAETQNNQIIEEDEIVPLINVRRSIRDQQSCGETLSQTTSESLTLKTFVTGTNSNFTPGKMRHDIPHRWKRQFVTMASNRCQFCFEGFPYFTYVYRCRDCNMVVHKHCKVSVVNTCGLPYECADFYLDAYSGGMNGEQMTGWIKLLVLPASTPSGATRFSTSSPVTFAITEKWQNAWAMIEKHSLNFYESDQLALQRTGPPFININLDHEQWRIYNQTTEKPLGGVKENDMSMLIELRMPNRTLLMLTPTSQAKQRWVQALQQATNRRIFIQRRPSSTIVTNQLLLSLEKPRNLCINCTQWLPYNNGNEYLLIGAQEGLFAAAITQQRAPFQIAGIFKVFWMEFLPEFDMLLTICDSSRRLGAIHSQQLNRALRADQQPSVYVTTAAPNIEQCHIAVVSKVEHNRGKRFVYVATIDSIYILQYVVKLGVFSTIRQILTEEPPIAICSTQNGFIFGADNFRFLSNENNFGGDDMQLAVDNCPYDFPVAVVEISDNEFLLAFHNFGLFVNSKGKRTRSRNIEWEKVPLEFWLFVLPPHTGMESSLLTDDRNIFKCRSAHHTGFGPRPYDVLFAVSSVDIVELHSFSRTDEESQ</sequence>
<evidence type="ECO:0000256" key="4">
    <source>
        <dbReference type="ARBA" id="ARBA00047899"/>
    </source>
</evidence>
<feature type="domain" description="Phorbol-ester/DAG-type" evidence="8">
    <location>
        <begin position="291"/>
        <end position="341"/>
    </location>
</feature>
<dbReference type="Pfam" id="PF00169">
    <property type="entry name" value="PH"/>
    <property type="match status" value="1"/>
</dbReference>
<evidence type="ECO:0000256" key="6">
    <source>
        <dbReference type="SAM" id="Coils"/>
    </source>
</evidence>
<comment type="catalytic activity">
    <reaction evidence="5">
        <text>L-seryl-[protein] + ATP = O-phospho-L-seryl-[protein] + ADP + H(+)</text>
        <dbReference type="Rhea" id="RHEA:17989"/>
        <dbReference type="Rhea" id="RHEA-COMP:9863"/>
        <dbReference type="Rhea" id="RHEA-COMP:11604"/>
        <dbReference type="ChEBI" id="CHEBI:15378"/>
        <dbReference type="ChEBI" id="CHEBI:29999"/>
        <dbReference type="ChEBI" id="CHEBI:30616"/>
        <dbReference type="ChEBI" id="CHEBI:83421"/>
        <dbReference type="ChEBI" id="CHEBI:456216"/>
        <dbReference type="EC" id="2.7.11.1"/>
    </reaction>
</comment>
<evidence type="ECO:0000259" key="8">
    <source>
        <dbReference type="PROSITE" id="PS50081"/>
    </source>
</evidence>
<dbReference type="SUPFAM" id="SSF57889">
    <property type="entry name" value="Cysteine-rich domain"/>
    <property type="match status" value="1"/>
</dbReference>
<feature type="domain" description="CNH" evidence="9">
    <location>
        <begin position="518"/>
        <end position="800"/>
    </location>
</feature>
<reference evidence="11" key="1">
    <citation type="submission" date="2022-11" db="UniProtKB">
        <authorList>
            <consortium name="WormBaseParasite"/>
        </authorList>
    </citation>
    <scope>IDENTIFICATION</scope>
</reference>
<dbReference type="PANTHER" id="PTHR22988">
    <property type="entry name" value="MYOTONIC DYSTROPHY S/T KINASE-RELATED"/>
    <property type="match status" value="1"/>
</dbReference>
<dbReference type="InterPro" id="IPR001849">
    <property type="entry name" value="PH_domain"/>
</dbReference>
<dbReference type="InterPro" id="IPR050839">
    <property type="entry name" value="Rho-assoc_Ser/Thr_Kinase"/>
</dbReference>
<evidence type="ECO:0000259" key="9">
    <source>
        <dbReference type="PROSITE" id="PS50219"/>
    </source>
</evidence>
<keyword evidence="1" id="KW-0597">Phosphoprotein</keyword>
<dbReference type="PANTHER" id="PTHR22988:SF71">
    <property type="entry name" value="CITRON RHO-INTERACTING KINASE"/>
    <property type="match status" value="1"/>
</dbReference>
<dbReference type="GO" id="GO:0005856">
    <property type="term" value="C:cytoskeleton"/>
    <property type="evidence" value="ECO:0007669"/>
    <property type="project" value="TreeGrafter"/>
</dbReference>
<dbReference type="InterPro" id="IPR011993">
    <property type="entry name" value="PH-like_dom_sf"/>
</dbReference>
<dbReference type="GO" id="GO:0005737">
    <property type="term" value="C:cytoplasm"/>
    <property type="evidence" value="ECO:0007669"/>
    <property type="project" value="TreeGrafter"/>
</dbReference>
<dbReference type="PROSITE" id="PS00479">
    <property type="entry name" value="ZF_DAG_PE_1"/>
    <property type="match status" value="1"/>
</dbReference>
<evidence type="ECO:0000259" key="7">
    <source>
        <dbReference type="PROSITE" id="PS50003"/>
    </source>
</evidence>
<keyword evidence="2" id="KW-0479">Metal-binding</keyword>